<evidence type="ECO:0000313" key="2">
    <source>
        <dbReference type="EMBL" id="UQC83375.1"/>
    </source>
</evidence>
<evidence type="ECO:0000313" key="3">
    <source>
        <dbReference type="Proteomes" id="UP000830671"/>
    </source>
</evidence>
<protein>
    <submittedName>
        <fullName evidence="2">Uncharacterized protein</fullName>
    </submittedName>
</protein>
<gene>
    <name evidence="2" type="ORF">CLUP02_08870</name>
</gene>
<dbReference type="KEGG" id="clup:CLUP02_08870"/>
<evidence type="ECO:0000256" key="1">
    <source>
        <dbReference type="SAM" id="MobiDB-lite"/>
    </source>
</evidence>
<keyword evidence="3" id="KW-1185">Reference proteome</keyword>
<accession>A0A9Q8WI17</accession>
<organism evidence="2 3">
    <name type="scientific">Colletotrichum lupini</name>
    <dbReference type="NCBI Taxonomy" id="145971"/>
    <lineage>
        <taxon>Eukaryota</taxon>
        <taxon>Fungi</taxon>
        <taxon>Dikarya</taxon>
        <taxon>Ascomycota</taxon>
        <taxon>Pezizomycotina</taxon>
        <taxon>Sordariomycetes</taxon>
        <taxon>Hypocreomycetidae</taxon>
        <taxon>Glomerellales</taxon>
        <taxon>Glomerellaceae</taxon>
        <taxon>Colletotrichum</taxon>
        <taxon>Colletotrichum acutatum species complex</taxon>
    </lineage>
</organism>
<dbReference type="AlphaFoldDB" id="A0A9Q8WI17"/>
<feature type="region of interest" description="Disordered" evidence="1">
    <location>
        <begin position="281"/>
        <end position="332"/>
    </location>
</feature>
<feature type="region of interest" description="Disordered" evidence="1">
    <location>
        <begin position="203"/>
        <end position="225"/>
    </location>
</feature>
<feature type="compositionally biased region" description="Low complexity" evidence="1">
    <location>
        <begin position="311"/>
        <end position="326"/>
    </location>
</feature>
<dbReference type="RefSeq" id="XP_049144994.1">
    <property type="nucleotide sequence ID" value="XM_049287851.1"/>
</dbReference>
<reference evidence="2" key="1">
    <citation type="journal article" date="2021" name="Mol. Plant Microbe Interact.">
        <title>Complete Genome Sequence of the Plant-Pathogenic Fungus Colletotrichum lupini.</title>
        <authorList>
            <person name="Baroncelli R."/>
            <person name="Pensec F."/>
            <person name="Da Lio D."/>
            <person name="Boufleur T."/>
            <person name="Vicente I."/>
            <person name="Sarrocco S."/>
            <person name="Picot A."/>
            <person name="Baraldi E."/>
            <person name="Sukno S."/>
            <person name="Thon M."/>
            <person name="Le Floch G."/>
        </authorList>
    </citation>
    <scope>NUCLEOTIDE SEQUENCE</scope>
    <source>
        <strain evidence="2">IMI 504893</strain>
    </source>
</reference>
<name>A0A9Q8WI17_9PEZI</name>
<dbReference type="EMBL" id="CP019476">
    <property type="protein sequence ID" value="UQC83375.1"/>
    <property type="molecule type" value="Genomic_DNA"/>
</dbReference>
<sequence length="407" mass="45532">MSHNWILGSSNYHAVAPQASLKGGFTISTQGQGIQSLEHHLQPSVGNYKPSISVKGQHQLEATIILHALSQIIFFIRDAFYLKNSAVCVQRPKFSQYNRQLAAGHEPHIKLSLVHFLALPVLLASVRNESTFCEQQSTQSPYSRETNRWNPCMSWTFFRLYGVQAQKISGRWLSREITRYGFKTLLMLFLKLASRSGSQSTFTLKTSQKKEHLKGQGSGASRHVPCPFRVPPSRWRLPEHADICVKMNTPTQGWTEKLQGPEIIMRFRDSSQLAMRSITRNAQASKTIPDPSELEDDWGHAAPGRATRQPSTGVQFSTQTQSTSQSLEFPPPAERGIPRAAYVMALSSQSPYFEPVWRGKGGRREMRQAAMTATKCYARSHHVFSLVEEACGWGATFLSLPGSLTAP</sequence>
<dbReference type="GeneID" id="73342861"/>
<dbReference type="Proteomes" id="UP000830671">
    <property type="component" value="Chromosome 4"/>
</dbReference>
<proteinExistence type="predicted"/>